<dbReference type="OrthoDB" id="8953081at2759"/>
<evidence type="ECO:0000313" key="4">
    <source>
        <dbReference type="EMBL" id="KAI1901720.1"/>
    </source>
</evidence>
<evidence type="ECO:0000256" key="1">
    <source>
        <dbReference type="SAM" id="Phobius"/>
    </source>
</evidence>
<evidence type="ECO:0000259" key="3">
    <source>
        <dbReference type="PROSITE" id="PS50835"/>
    </source>
</evidence>
<dbReference type="SUPFAM" id="SSF48726">
    <property type="entry name" value="Immunoglobulin"/>
    <property type="match status" value="1"/>
</dbReference>
<feature type="chain" id="PRO_5035747315" description="Ig-like domain-containing protein" evidence="2">
    <location>
        <begin position="31"/>
        <end position="155"/>
    </location>
</feature>
<comment type="caution">
    <text evidence="4">The sequence shown here is derived from an EMBL/GenBank/DDBJ whole genome shotgun (WGS) entry which is preliminary data.</text>
</comment>
<keyword evidence="1" id="KW-0812">Transmembrane</keyword>
<dbReference type="InterPro" id="IPR036179">
    <property type="entry name" value="Ig-like_dom_sf"/>
</dbReference>
<keyword evidence="5" id="KW-1185">Reference proteome</keyword>
<dbReference type="Gene3D" id="2.60.40.10">
    <property type="entry name" value="Immunoglobulins"/>
    <property type="match status" value="1"/>
</dbReference>
<keyword evidence="1" id="KW-0472">Membrane</keyword>
<dbReference type="InterPro" id="IPR013270">
    <property type="entry name" value="CD47_Vset"/>
</dbReference>
<gene>
    <name evidence="4" type="ORF">AGOR_G00037300</name>
</gene>
<dbReference type="InterPro" id="IPR007110">
    <property type="entry name" value="Ig-like_dom"/>
</dbReference>
<organism evidence="4 5">
    <name type="scientific">Albula goreensis</name>
    <dbReference type="NCBI Taxonomy" id="1534307"/>
    <lineage>
        <taxon>Eukaryota</taxon>
        <taxon>Metazoa</taxon>
        <taxon>Chordata</taxon>
        <taxon>Craniata</taxon>
        <taxon>Vertebrata</taxon>
        <taxon>Euteleostomi</taxon>
        <taxon>Actinopterygii</taxon>
        <taxon>Neopterygii</taxon>
        <taxon>Teleostei</taxon>
        <taxon>Albuliformes</taxon>
        <taxon>Albulidae</taxon>
        <taxon>Albula</taxon>
    </lineage>
</organism>
<feature type="signal peptide" evidence="2">
    <location>
        <begin position="1"/>
        <end position="30"/>
    </location>
</feature>
<proteinExistence type="predicted"/>
<protein>
    <recommendedName>
        <fullName evidence="3">Ig-like domain-containing protein</fullName>
    </recommendedName>
</protein>
<dbReference type="Proteomes" id="UP000829720">
    <property type="component" value="Unassembled WGS sequence"/>
</dbReference>
<evidence type="ECO:0000256" key="2">
    <source>
        <dbReference type="SAM" id="SignalP"/>
    </source>
</evidence>
<sequence>MSSAITNSFRMKTTLVFITLWMIQVQKSATDNIDVRQAKVNDKTRIECKHGFNKEVAIITWKKNNNQIAYKETAKSLFKIESPYTLDEQPGVVYLGIKDVRKENAGNYSCTVFVTSPNDYKTIHVKLEVNGSNMVTFSLTALLSTFLLHVMSLLL</sequence>
<evidence type="ECO:0000313" key="5">
    <source>
        <dbReference type="Proteomes" id="UP000829720"/>
    </source>
</evidence>
<dbReference type="PROSITE" id="PS50835">
    <property type="entry name" value="IG_LIKE"/>
    <property type="match status" value="1"/>
</dbReference>
<feature type="domain" description="Ig-like" evidence="3">
    <location>
        <begin position="41"/>
        <end position="124"/>
    </location>
</feature>
<keyword evidence="1" id="KW-1133">Transmembrane helix</keyword>
<dbReference type="EMBL" id="JAERUA010000003">
    <property type="protein sequence ID" value="KAI1901720.1"/>
    <property type="molecule type" value="Genomic_DNA"/>
</dbReference>
<keyword evidence="2" id="KW-0732">Signal</keyword>
<dbReference type="Pfam" id="PF08204">
    <property type="entry name" value="V-set_CD47"/>
    <property type="match status" value="1"/>
</dbReference>
<accession>A0A8T3DZC4</accession>
<feature type="transmembrane region" description="Helical" evidence="1">
    <location>
        <begin position="134"/>
        <end position="154"/>
    </location>
</feature>
<name>A0A8T3DZC4_9TELE</name>
<dbReference type="InterPro" id="IPR013783">
    <property type="entry name" value="Ig-like_fold"/>
</dbReference>
<dbReference type="AlphaFoldDB" id="A0A8T3DZC4"/>
<reference evidence="4" key="1">
    <citation type="submission" date="2021-01" db="EMBL/GenBank/DDBJ databases">
        <authorList>
            <person name="Zahm M."/>
            <person name="Roques C."/>
            <person name="Cabau C."/>
            <person name="Klopp C."/>
            <person name="Donnadieu C."/>
            <person name="Jouanno E."/>
            <person name="Lampietro C."/>
            <person name="Louis A."/>
            <person name="Herpin A."/>
            <person name="Echchiki A."/>
            <person name="Berthelot C."/>
            <person name="Parey E."/>
            <person name="Roest-Crollius H."/>
            <person name="Braasch I."/>
            <person name="Postlethwait J."/>
            <person name="Bobe J."/>
            <person name="Montfort J."/>
            <person name="Bouchez O."/>
            <person name="Begum T."/>
            <person name="Mejri S."/>
            <person name="Adams A."/>
            <person name="Chen W.-J."/>
            <person name="Guiguen Y."/>
        </authorList>
    </citation>
    <scope>NUCLEOTIDE SEQUENCE</scope>
    <source>
        <tissue evidence="4">Blood</tissue>
    </source>
</reference>